<dbReference type="AlphaFoldDB" id="A0A9D1S679"/>
<dbReference type="EMBL" id="DVND01000037">
    <property type="protein sequence ID" value="HIU48037.1"/>
    <property type="molecule type" value="Genomic_DNA"/>
</dbReference>
<reference evidence="2" key="2">
    <citation type="journal article" date="2021" name="PeerJ">
        <title>Extensive microbial diversity within the chicken gut microbiome revealed by metagenomics and culture.</title>
        <authorList>
            <person name="Gilroy R."/>
            <person name="Ravi A."/>
            <person name="Getino M."/>
            <person name="Pursley I."/>
            <person name="Horton D.L."/>
            <person name="Alikhan N.F."/>
            <person name="Baker D."/>
            <person name="Gharbi K."/>
            <person name="Hall N."/>
            <person name="Watson M."/>
            <person name="Adriaenssens E.M."/>
            <person name="Foster-Nyarko E."/>
            <person name="Jarju S."/>
            <person name="Secka A."/>
            <person name="Antonio M."/>
            <person name="Oren A."/>
            <person name="Chaudhuri R.R."/>
            <person name="La Ragione R."/>
            <person name="Hildebrand F."/>
            <person name="Pallen M.J."/>
        </authorList>
    </citation>
    <scope>NUCLEOTIDE SEQUENCE</scope>
    <source>
        <strain evidence="2">ChiSjej4B22-9803</strain>
    </source>
</reference>
<evidence type="ECO:0000313" key="2">
    <source>
        <dbReference type="EMBL" id="HIU48037.1"/>
    </source>
</evidence>
<dbReference type="Proteomes" id="UP000824111">
    <property type="component" value="Unassembled WGS sequence"/>
</dbReference>
<gene>
    <name evidence="2" type="ORF">IAB04_01585</name>
</gene>
<feature type="domain" description="DUF2344" evidence="1">
    <location>
        <begin position="4"/>
        <end position="140"/>
    </location>
</feature>
<reference evidence="2" key="1">
    <citation type="submission" date="2020-10" db="EMBL/GenBank/DDBJ databases">
        <authorList>
            <person name="Gilroy R."/>
        </authorList>
    </citation>
    <scope>NUCLEOTIDE SEQUENCE</scope>
    <source>
        <strain evidence="2">ChiSjej4B22-9803</strain>
    </source>
</reference>
<name>A0A9D1S679_9FIRM</name>
<proteinExistence type="predicted"/>
<comment type="caution">
    <text evidence="2">The sequence shown here is derived from an EMBL/GenBank/DDBJ whole genome shotgun (WGS) entry which is preliminary data.</text>
</comment>
<sequence>MSNYVIKYTRGDAVKYISHLDFVRMFHRAVRRSGLHMVFSGGFNPHPIMTVAMPLSVGVTSDGEYMKIAFEDGHGYTEEGIKDRLNGALPAGFTVLAVQRVEGKELDFTKLDRADYIVEALLEQECTVDVEAFLQNRQLLV</sequence>
<dbReference type="NCBIfam" id="TIGR03936">
    <property type="entry name" value="sam_1_link_chp"/>
    <property type="match status" value="1"/>
</dbReference>
<organism evidence="2 3">
    <name type="scientific">Candidatus Avimonoglobus intestinipullorum</name>
    <dbReference type="NCBI Taxonomy" id="2840699"/>
    <lineage>
        <taxon>Bacteria</taxon>
        <taxon>Bacillati</taxon>
        <taxon>Bacillota</taxon>
        <taxon>Clostridia</taxon>
        <taxon>Eubacteriales</taxon>
        <taxon>Candidatus Avimonoglobus</taxon>
    </lineage>
</organism>
<feature type="non-terminal residue" evidence="2">
    <location>
        <position position="141"/>
    </location>
</feature>
<protein>
    <submittedName>
        <fullName evidence="2">DUF2344 domain-containing protein</fullName>
    </submittedName>
</protein>
<evidence type="ECO:0000259" key="1">
    <source>
        <dbReference type="Pfam" id="PF10105"/>
    </source>
</evidence>
<dbReference type="Pfam" id="PF10105">
    <property type="entry name" value="DUF2344"/>
    <property type="match status" value="1"/>
</dbReference>
<accession>A0A9D1S679</accession>
<dbReference type="InterPro" id="IPR018768">
    <property type="entry name" value="DUF2344"/>
</dbReference>
<evidence type="ECO:0000313" key="3">
    <source>
        <dbReference type="Proteomes" id="UP000824111"/>
    </source>
</evidence>